<dbReference type="GO" id="GO:0031982">
    <property type="term" value="C:vesicle"/>
    <property type="evidence" value="ECO:0000318"/>
    <property type="project" value="GO_Central"/>
</dbReference>
<dbReference type="GO" id="GO:0005615">
    <property type="term" value="C:extracellular space"/>
    <property type="evidence" value="ECO:0000318"/>
    <property type="project" value="GO_Central"/>
</dbReference>
<gene>
    <name evidence="5" type="primary">LOC108717399</name>
</gene>
<dbReference type="PROSITE" id="PS51257">
    <property type="entry name" value="PROKAR_LIPOPROTEIN"/>
    <property type="match status" value="1"/>
</dbReference>
<dbReference type="Proteomes" id="UP000186698">
    <property type="component" value="Chromosome 5S"/>
</dbReference>
<protein>
    <submittedName>
        <fullName evidence="5">Cystatin-C-like</fullName>
    </submittedName>
</protein>
<evidence type="ECO:0000313" key="5">
    <source>
        <dbReference type="RefSeq" id="XP_018120143.2"/>
    </source>
</evidence>
<evidence type="ECO:0000259" key="3">
    <source>
        <dbReference type="SMART" id="SM00043"/>
    </source>
</evidence>
<dbReference type="Pfam" id="PF00031">
    <property type="entry name" value="Cystatin"/>
    <property type="match status" value="1"/>
</dbReference>
<organism evidence="4 5">
    <name type="scientific">Xenopus laevis</name>
    <name type="common">African clawed frog</name>
    <dbReference type="NCBI Taxonomy" id="8355"/>
    <lineage>
        <taxon>Eukaryota</taxon>
        <taxon>Metazoa</taxon>
        <taxon>Chordata</taxon>
        <taxon>Craniata</taxon>
        <taxon>Vertebrata</taxon>
        <taxon>Euteleostomi</taxon>
        <taxon>Amphibia</taxon>
        <taxon>Batrachia</taxon>
        <taxon>Anura</taxon>
        <taxon>Pipoidea</taxon>
        <taxon>Pipidae</taxon>
        <taxon>Xenopodinae</taxon>
        <taxon>Xenopus</taxon>
        <taxon>Xenopus</taxon>
    </lineage>
</organism>
<name>A0A8J0VDS6_XENLA</name>
<dbReference type="RefSeq" id="XP_018120143.2">
    <property type="nucleotide sequence ID" value="XM_018264654.2"/>
</dbReference>
<dbReference type="GO" id="GO:0005737">
    <property type="term" value="C:cytoplasm"/>
    <property type="evidence" value="ECO:0000318"/>
    <property type="project" value="GO_Central"/>
</dbReference>
<dbReference type="InterPro" id="IPR046350">
    <property type="entry name" value="Cystatin_sf"/>
</dbReference>
<dbReference type="SMART" id="SM00043">
    <property type="entry name" value="CY"/>
    <property type="match status" value="1"/>
</dbReference>
<keyword evidence="2" id="KW-1015">Disulfide bond</keyword>
<dbReference type="SUPFAM" id="SSF54403">
    <property type="entry name" value="Cystatin/monellin"/>
    <property type="match status" value="1"/>
</dbReference>
<feature type="domain" description="Cystatin" evidence="3">
    <location>
        <begin position="32"/>
        <end position="135"/>
    </location>
</feature>
<dbReference type="OrthoDB" id="1908104at2759"/>
<comment type="similarity">
    <text evidence="1">Belongs to the cystatin family.</text>
</comment>
<sequence>MSFSRKVVTTVILTVFALGFVSCRLILKPNKSHMGAWMDVKEDDKKTLEVLNFAIEEYNKGNIGDYIVKIRKVIKFRKEMVARRKYALTIEAVTTTCKDFKSPSENCPTKIKRCSFHITTVPWKNIKTVTSQFCHA</sequence>
<dbReference type="PANTHER" id="PTHR46186:SF18">
    <property type="entry name" value="CYSTATIN-LIKE"/>
    <property type="match status" value="1"/>
</dbReference>
<dbReference type="AlphaFoldDB" id="A0A8J0VDS6"/>
<dbReference type="Gene3D" id="3.10.450.10">
    <property type="match status" value="1"/>
</dbReference>
<dbReference type="InterPro" id="IPR000010">
    <property type="entry name" value="Cystatin_dom"/>
</dbReference>
<dbReference type="KEGG" id="xla:108717399"/>
<keyword evidence="4" id="KW-1185">Reference proteome</keyword>
<evidence type="ECO:0000256" key="1">
    <source>
        <dbReference type="ARBA" id="ARBA00009403"/>
    </source>
</evidence>
<evidence type="ECO:0000256" key="2">
    <source>
        <dbReference type="ARBA" id="ARBA00023157"/>
    </source>
</evidence>
<proteinExistence type="inferred from homology"/>
<dbReference type="PANTHER" id="PTHR46186">
    <property type="entry name" value="CYSTATIN"/>
    <property type="match status" value="1"/>
</dbReference>
<dbReference type="CDD" id="cd00042">
    <property type="entry name" value="CY"/>
    <property type="match status" value="1"/>
</dbReference>
<dbReference type="GO" id="GO:0004869">
    <property type="term" value="F:cysteine-type endopeptidase inhibitor activity"/>
    <property type="evidence" value="ECO:0000318"/>
    <property type="project" value="GO_Central"/>
</dbReference>
<evidence type="ECO:0000313" key="4">
    <source>
        <dbReference type="Proteomes" id="UP000186698"/>
    </source>
</evidence>
<reference evidence="5" key="1">
    <citation type="submission" date="2025-08" db="UniProtKB">
        <authorList>
            <consortium name="RefSeq"/>
        </authorList>
    </citation>
    <scope>IDENTIFICATION</scope>
    <source>
        <strain evidence="5">J_2021</strain>
        <tissue evidence="5">Erythrocytes</tissue>
    </source>
</reference>
<dbReference type="FunFam" id="3.10.450.10:FF:000004">
    <property type="entry name" value="Cystatin C"/>
    <property type="match status" value="1"/>
</dbReference>
<dbReference type="GeneID" id="108717399"/>
<accession>A0A8J0VDS6</accession>